<dbReference type="RefSeq" id="WP_110521246.1">
    <property type="nucleotide sequence ID" value="NZ_PDOF01000003.1"/>
</dbReference>
<dbReference type="InterPro" id="IPR004216">
    <property type="entry name" value="Fuc/Ara_isomerase_C"/>
</dbReference>
<evidence type="ECO:0000313" key="11">
    <source>
        <dbReference type="Proteomes" id="UP000248066"/>
    </source>
</evidence>
<evidence type="ECO:0000259" key="8">
    <source>
        <dbReference type="Pfam" id="PF11762"/>
    </source>
</evidence>
<protein>
    <recommendedName>
        <fullName evidence="6">L-arabinose isomerase</fullName>
        <ecNumber evidence="6">5.3.1.4</ecNumber>
    </recommendedName>
</protein>
<keyword evidence="5 6" id="KW-0119">Carbohydrate metabolism</keyword>
<dbReference type="SUPFAM" id="SSF53743">
    <property type="entry name" value="FucI/AraA N-terminal and middle domains"/>
    <property type="match status" value="1"/>
</dbReference>
<dbReference type="EMBL" id="PDOF01000003">
    <property type="protein sequence ID" value="PYZ95968.1"/>
    <property type="molecule type" value="Genomic_DNA"/>
</dbReference>
<reference evidence="10 11" key="1">
    <citation type="submission" date="2017-10" db="EMBL/GenBank/DDBJ databases">
        <title>Bacillus sp. nov., a halophilic bacterium isolated from a Yangshapao Lake.</title>
        <authorList>
            <person name="Wang H."/>
        </authorList>
    </citation>
    <scope>NUCLEOTIDE SEQUENCE [LARGE SCALE GENOMIC DNA]</scope>
    <source>
        <strain evidence="10 11">YSP-3</strain>
    </source>
</reference>
<dbReference type="InterPro" id="IPR003762">
    <property type="entry name" value="Lara_isomerase"/>
</dbReference>
<evidence type="ECO:0000256" key="4">
    <source>
        <dbReference type="ARBA" id="ARBA00023235"/>
    </source>
</evidence>
<dbReference type="InterPro" id="IPR024664">
    <property type="entry name" value="Ara_Isoase_C"/>
</dbReference>
<dbReference type="AlphaFoldDB" id="A0A2W0HQW5"/>
<dbReference type="GO" id="GO:0005829">
    <property type="term" value="C:cytosol"/>
    <property type="evidence" value="ECO:0007669"/>
    <property type="project" value="TreeGrafter"/>
</dbReference>
<organism evidence="10 11">
    <name type="scientific">Alteribacter lacisalsi</name>
    <dbReference type="NCBI Taxonomy" id="2045244"/>
    <lineage>
        <taxon>Bacteria</taxon>
        <taxon>Bacillati</taxon>
        <taxon>Bacillota</taxon>
        <taxon>Bacilli</taxon>
        <taxon>Bacillales</taxon>
        <taxon>Bacillaceae</taxon>
        <taxon>Alteribacter</taxon>
    </lineage>
</organism>
<name>A0A2W0HQW5_9BACI</name>
<dbReference type="InterPro" id="IPR055390">
    <property type="entry name" value="AraA_central"/>
</dbReference>
<comment type="function">
    <text evidence="6">Catalyzes the conversion of L-arabinose to L-ribulose.</text>
</comment>
<dbReference type="Proteomes" id="UP000248066">
    <property type="component" value="Unassembled WGS sequence"/>
</dbReference>
<evidence type="ECO:0000256" key="2">
    <source>
        <dbReference type="ARBA" id="ARBA00022935"/>
    </source>
</evidence>
<keyword evidence="3 6" id="KW-0464">Manganese</keyword>
<comment type="caution">
    <text evidence="10">The sequence shown here is derived from an EMBL/GenBank/DDBJ whole genome shotgun (WGS) entry which is preliminary data.</text>
</comment>
<proteinExistence type="inferred from homology"/>
<evidence type="ECO:0000256" key="5">
    <source>
        <dbReference type="ARBA" id="ARBA00023277"/>
    </source>
</evidence>
<gene>
    <name evidence="6" type="primary">araA</name>
    <name evidence="10" type="ORF">CR205_16470</name>
</gene>
<dbReference type="GO" id="GO:0008733">
    <property type="term" value="F:L-arabinose isomerase activity"/>
    <property type="evidence" value="ECO:0007669"/>
    <property type="project" value="UniProtKB-UniRule"/>
</dbReference>
<comment type="pathway">
    <text evidence="6">Carbohydrate degradation; L-arabinose degradation via L-ribulose; D-xylulose 5-phosphate from L-arabinose (bacterial route): step 1/3.</text>
</comment>
<sequence length="486" mass="54485">MNTNREFWLITGSQHLYGEDTLDQVRGNAEEIAGTLSDTLPFPLRAKKVVTTEEEITAVCREANAAPECAGVIMWMHTFSPAKRWIQGLIELKKPMLHFHTQHHESIPWETIDMDFMNLNQSAHGDREFGFIATRLKKNRRVIAGHWKHSGTQQEIAGWMRTMTAVQESRQLKVARIGDNMRGVAVTEGDKVQAQQDFGWTVDGFGIGDINQAAGQFTDSDVEQRFTEYKEMYHIPEGKMSDSSFKQSVLGQARIELGIEIFLKENGYHAFTTTFEDLYGMDQLPGLAAQRLMEKGYGFAGEGDWKTAALLRMIKTLTNNERTSFMEDYTYHFTPEGVQVLGSHMLEVCPTIAADTPEVAVHPLGIGGKNNPARLIFDGIQGEAVNVSLVDMGGRFRFILNEVTAVSIPGKTPELPVAKVLWEPKPDFKTAAEAWIYAGGAHHTVLSFSCTKHEIADLAEAFDIELVCIDDHTDLFHFRQAMKQLT</sequence>
<evidence type="ECO:0000256" key="6">
    <source>
        <dbReference type="HAMAP-Rule" id="MF_00519"/>
    </source>
</evidence>
<feature type="domain" description="L-arabinose isomerase central" evidence="9">
    <location>
        <begin position="173"/>
        <end position="319"/>
    </location>
</feature>
<dbReference type="GO" id="GO:0019569">
    <property type="term" value="P:L-arabinose catabolic process to D-xylulose 5-phosphate"/>
    <property type="evidence" value="ECO:0007669"/>
    <property type="project" value="UniProtKB-UniRule"/>
</dbReference>
<dbReference type="PANTHER" id="PTHR38464">
    <property type="entry name" value="L-ARABINOSE ISOMERASE"/>
    <property type="match status" value="1"/>
</dbReference>
<feature type="binding site" evidence="6">
    <location>
        <position position="443"/>
    </location>
    <ligand>
        <name>Mn(2+)</name>
        <dbReference type="ChEBI" id="CHEBI:29035"/>
    </ligand>
</feature>
<comment type="cofactor">
    <cofactor evidence="6">
        <name>Mn(2+)</name>
        <dbReference type="ChEBI" id="CHEBI:29035"/>
    </cofactor>
    <text evidence="6">Binds 1 Mn(2+) ion per subunit.</text>
</comment>
<evidence type="ECO:0000256" key="1">
    <source>
        <dbReference type="ARBA" id="ARBA00022723"/>
    </source>
</evidence>
<dbReference type="NCBIfam" id="NF002795">
    <property type="entry name" value="PRK02929.1"/>
    <property type="match status" value="1"/>
</dbReference>
<evidence type="ECO:0000313" key="10">
    <source>
        <dbReference type="EMBL" id="PYZ95968.1"/>
    </source>
</evidence>
<feature type="binding site" evidence="6">
    <location>
        <position position="344"/>
    </location>
    <ligand>
        <name>Mn(2+)</name>
        <dbReference type="ChEBI" id="CHEBI:29035"/>
    </ligand>
</feature>
<dbReference type="PIRSF" id="PIRSF001478">
    <property type="entry name" value="L-ara_isomerase"/>
    <property type="match status" value="1"/>
</dbReference>
<comment type="catalytic activity">
    <reaction evidence="6">
        <text>beta-L-arabinopyranose = L-ribulose</text>
        <dbReference type="Rhea" id="RHEA:14821"/>
        <dbReference type="ChEBI" id="CHEBI:16880"/>
        <dbReference type="ChEBI" id="CHEBI:40886"/>
        <dbReference type="EC" id="5.3.1.4"/>
    </reaction>
</comment>
<dbReference type="GO" id="GO:0030145">
    <property type="term" value="F:manganese ion binding"/>
    <property type="evidence" value="ECO:0007669"/>
    <property type="project" value="UniProtKB-UniRule"/>
</dbReference>
<keyword evidence="2 6" id="KW-0054">Arabinose catabolism</keyword>
<dbReference type="OrthoDB" id="9765600at2"/>
<dbReference type="Pfam" id="PF11762">
    <property type="entry name" value="Arabinose_Iso_C"/>
    <property type="match status" value="1"/>
</dbReference>
<keyword evidence="11" id="KW-1185">Reference proteome</keyword>
<dbReference type="InterPro" id="IPR055389">
    <property type="entry name" value="AraA_N"/>
</dbReference>
<feature type="domain" description="L-arabinose isomerase N-terminal" evidence="7">
    <location>
        <begin position="6"/>
        <end position="169"/>
    </location>
</feature>
<evidence type="ECO:0000256" key="3">
    <source>
        <dbReference type="ARBA" id="ARBA00023211"/>
    </source>
</evidence>
<feature type="domain" description="L-arabinose isomerase C-terminal" evidence="8">
    <location>
        <begin position="323"/>
        <end position="465"/>
    </location>
</feature>
<dbReference type="InterPro" id="IPR038583">
    <property type="entry name" value="AraA_N_sf"/>
</dbReference>
<dbReference type="Gene3D" id="3.40.50.10940">
    <property type="match status" value="1"/>
</dbReference>
<accession>A0A2W0HQW5</accession>
<evidence type="ECO:0000259" key="7">
    <source>
        <dbReference type="Pfam" id="PF02610"/>
    </source>
</evidence>
<dbReference type="UniPathway" id="UPA00145">
    <property type="reaction ID" value="UER00565"/>
</dbReference>
<keyword evidence="4 6" id="KW-0413">Isomerase</keyword>
<feature type="binding site" evidence="6">
    <location>
        <position position="302"/>
    </location>
    <ligand>
        <name>Mn(2+)</name>
        <dbReference type="ChEBI" id="CHEBI:29035"/>
    </ligand>
</feature>
<dbReference type="Pfam" id="PF02610">
    <property type="entry name" value="AraA_N"/>
    <property type="match status" value="1"/>
</dbReference>
<dbReference type="SUPFAM" id="SSF50443">
    <property type="entry name" value="FucI/AraA C-terminal domain-like"/>
    <property type="match status" value="1"/>
</dbReference>
<keyword evidence="1 6" id="KW-0479">Metal-binding</keyword>
<dbReference type="EC" id="5.3.1.4" evidence="6"/>
<feature type="binding site" evidence="6">
    <location>
        <position position="327"/>
    </location>
    <ligand>
        <name>Mn(2+)</name>
        <dbReference type="ChEBI" id="CHEBI:29035"/>
    </ligand>
</feature>
<dbReference type="PANTHER" id="PTHR38464:SF1">
    <property type="entry name" value="L-ARABINOSE ISOMERASE"/>
    <property type="match status" value="1"/>
</dbReference>
<dbReference type="InterPro" id="IPR009015">
    <property type="entry name" value="Fucose_isomerase_N/cen_sf"/>
</dbReference>
<dbReference type="HAMAP" id="MF_00519">
    <property type="entry name" value="Arabinose_Isome"/>
    <property type="match status" value="1"/>
</dbReference>
<comment type="similarity">
    <text evidence="6">Belongs to the arabinose isomerase family.</text>
</comment>
<evidence type="ECO:0000259" key="9">
    <source>
        <dbReference type="Pfam" id="PF24856"/>
    </source>
</evidence>
<dbReference type="Pfam" id="PF24856">
    <property type="entry name" value="AraA_central"/>
    <property type="match status" value="1"/>
</dbReference>